<dbReference type="Proteomes" id="UP000838412">
    <property type="component" value="Chromosome 14"/>
</dbReference>
<dbReference type="GO" id="GO:0009308">
    <property type="term" value="P:amine metabolic process"/>
    <property type="evidence" value="ECO:0007669"/>
    <property type="project" value="UniProtKB-ARBA"/>
</dbReference>
<evidence type="ECO:0000256" key="7">
    <source>
        <dbReference type="ARBA" id="ARBA00022827"/>
    </source>
</evidence>
<evidence type="ECO:0000313" key="17">
    <source>
        <dbReference type="Proteomes" id="UP000838412"/>
    </source>
</evidence>
<comment type="catalytic activity">
    <reaction evidence="12">
        <text>a secondary aliphatic amine + O2 + H2O = a primary amine + an aldehyde + H2O2</text>
        <dbReference type="Rhea" id="RHEA:26414"/>
        <dbReference type="ChEBI" id="CHEBI:15377"/>
        <dbReference type="ChEBI" id="CHEBI:15379"/>
        <dbReference type="ChEBI" id="CHEBI:16240"/>
        <dbReference type="ChEBI" id="CHEBI:17478"/>
        <dbReference type="ChEBI" id="CHEBI:58855"/>
        <dbReference type="ChEBI" id="CHEBI:65296"/>
        <dbReference type="EC" id="1.4.3.4"/>
    </reaction>
</comment>
<dbReference type="GO" id="GO:0097621">
    <property type="term" value="F:monoamine oxidase activity"/>
    <property type="evidence" value="ECO:0007669"/>
    <property type="project" value="UniProtKB-EC"/>
</dbReference>
<evidence type="ECO:0000256" key="2">
    <source>
        <dbReference type="ARBA" id="ARBA00004362"/>
    </source>
</evidence>
<feature type="transmembrane region" description="Helical" evidence="14">
    <location>
        <begin position="495"/>
        <end position="516"/>
    </location>
</feature>
<protein>
    <recommendedName>
        <fullName evidence="14">Amine oxidase</fullName>
        <ecNumber evidence="14">1.4.3.-</ecNumber>
    </recommendedName>
</protein>
<evidence type="ECO:0000256" key="4">
    <source>
        <dbReference type="ARBA" id="ARBA00022630"/>
    </source>
</evidence>
<evidence type="ECO:0000256" key="12">
    <source>
        <dbReference type="ARBA" id="ARBA00048448"/>
    </source>
</evidence>
<dbReference type="InterPro" id="IPR002937">
    <property type="entry name" value="Amino_oxidase"/>
</dbReference>
<feature type="binding site" evidence="13">
    <location>
        <position position="430"/>
    </location>
    <ligand>
        <name>FAD</name>
        <dbReference type="ChEBI" id="CHEBI:57692"/>
    </ligand>
</feature>
<dbReference type="EMBL" id="OV696699">
    <property type="protein sequence ID" value="CAH1245090.1"/>
    <property type="molecule type" value="Genomic_DNA"/>
</dbReference>
<accession>A0A8K0E945</accession>
<dbReference type="InterPro" id="IPR001613">
    <property type="entry name" value="Flavin_amine_oxidase"/>
</dbReference>
<dbReference type="Gene3D" id="3.50.50.60">
    <property type="entry name" value="FAD/NAD(P)-binding domain"/>
    <property type="match status" value="1"/>
</dbReference>
<dbReference type="GO" id="GO:0005741">
    <property type="term" value="C:mitochondrial outer membrane"/>
    <property type="evidence" value="ECO:0007669"/>
    <property type="project" value="UniProtKB-SubCell"/>
</dbReference>
<organism evidence="16 17">
    <name type="scientific">Branchiostoma lanceolatum</name>
    <name type="common">Common lancelet</name>
    <name type="synonym">Amphioxus lanceolatum</name>
    <dbReference type="NCBI Taxonomy" id="7740"/>
    <lineage>
        <taxon>Eukaryota</taxon>
        <taxon>Metazoa</taxon>
        <taxon>Chordata</taxon>
        <taxon>Cephalochordata</taxon>
        <taxon>Leptocardii</taxon>
        <taxon>Amphioxiformes</taxon>
        <taxon>Branchiostomatidae</taxon>
        <taxon>Branchiostoma</taxon>
    </lineage>
</organism>
<evidence type="ECO:0000256" key="5">
    <source>
        <dbReference type="ARBA" id="ARBA00022692"/>
    </source>
</evidence>
<sequence length="518" mass="57069">MATGRTKTQVVIVGAGLSGLSAAKVLHEHGVESIVLEARDRVGGRTHTIKGPGFGYVDVGGAYIGPTQNHMLKLVKELGIQMYKVNTEGKSAVCRKGKKFTVDSEQVAVTNPVCLLDLQHLFRTMDMMGAEIPVEAPWKAPHAKEWDRLTMKDVFDKLIWTGSVRRFADMFVHVNVTSEPHEISALWFLWYIRQCGGVKRIFSVANGGQERKLVGGTQQVSLRLAELLGNRVTLNSSVSKVTQTETGISIDTLSGDSYQAEYSIVAIPPPLQLRVSFSPSLPPVRNQMIQRMPMGSVIKTMMYYEKAYWAEKGMSGMGVIEDDDCPVEFTLDDTKPDGSYPAIIGFVPANKARRYSNYSEDERRDLICQGYAKTFGLKELLHPTCYVEKNWLEEPYSGGCYTTALPPGVLTQFGRIVREPFGRVFFAGTETATHWSGYMEGAVQAGERAAREILHAMGKIEADQVWQDAPQSEEVPALPFVDSFVETYSPSISGLLSTIGLTAVVGLAVGASFILYNK</sequence>
<comment type="similarity">
    <text evidence="3 14">Belongs to the flavin monoamine oxidase family.</text>
</comment>
<feature type="binding site" evidence="13">
    <location>
        <position position="238"/>
    </location>
    <ligand>
        <name>FAD</name>
        <dbReference type="ChEBI" id="CHEBI:57692"/>
    </ligand>
</feature>
<dbReference type="Gene3D" id="3.90.660.10">
    <property type="match status" value="1"/>
</dbReference>
<dbReference type="AlphaFoldDB" id="A0A8K0E945"/>
<feature type="binding site" evidence="13">
    <location>
        <position position="346"/>
    </location>
    <ligand>
        <name>substrate</name>
    </ligand>
</feature>
<dbReference type="Gene3D" id="6.10.250.130">
    <property type="match status" value="1"/>
</dbReference>
<feature type="binding site" evidence="13">
    <location>
        <begin position="37"/>
        <end position="38"/>
    </location>
    <ligand>
        <name>FAD</name>
        <dbReference type="ChEBI" id="CHEBI:57692"/>
    </ligand>
</feature>
<dbReference type="FunFam" id="1.10.405.10:FF:000005">
    <property type="entry name" value="Amine oxidase [flavin-containing]"/>
    <property type="match status" value="1"/>
</dbReference>
<feature type="binding site" evidence="13">
    <location>
        <position position="18"/>
    </location>
    <ligand>
        <name>FAD</name>
        <dbReference type="ChEBI" id="CHEBI:57692"/>
    </ligand>
</feature>
<evidence type="ECO:0000256" key="6">
    <source>
        <dbReference type="ARBA" id="ARBA00022787"/>
    </source>
</evidence>
<keyword evidence="4 14" id="KW-0285">Flavoprotein</keyword>
<keyword evidence="7 14" id="KW-0274">FAD</keyword>
<reference evidence="16" key="1">
    <citation type="submission" date="2022-01" db="EMBL/GenBank/DDBJ databases">
        <authorList>
            <person name="Braso-Vives M."/>
        </authorList>
    </citation>
    <scope>NUCLEOTIDE SEQUENCE</scope>
</reference>
<dbReference type="SUPFAM" id="SSF51905">
    <property type="entry name" value="FAD/NAD(P)-binding domain"/>
    <property type="match status" value="1"/>
</dbReference>
<comment type="cofactor">
    <cofactor evidence="1 14">
        <name>FAD</name>
        <dbReference type="ChEBI" id="CHEBI:57692"/>
    </cofactor>
</comment>
<evidence type="ECO:0000256" key="11">
    <source>
        <dbReference type="ARBA" id="ARBA00023136"/>
    </source>
</evidence>
<keyword evidence="5 14" id="KW-0812">Transmembrane</keyword>
<evidence type="ECO:0000256" key="10">
    <source>
        <dbReference type="ARBA" id="ARBA00023128"/>
    </source>
</evidence>
<dbReference type="InterPro" id="IPR050703">
    <property type="entry name" value="Flavin_MAO"/>
</dbReference>
<name>A0A8K0E945_BRALA</name>
<evidence type="ECO:0000259" key="15">
    <source>
        <dbReference type="Pfam" id="PF01593"/>
    </source>
</evidence>
<evidence type="ECO:0000256" key="14">
    <source>
        <dbReference type="RuleBase" id="RU362067"/>
    </source>
</evidence>
<evidence type="ECO:0000256" key="9">
    <source>
        <dbReference type="ARBA" id="ARBA00023002"/>
    </source>
</evidence>
<keyword evidence="11 14" id="KW-0472">Membrane</keyword>
<keyword evidence="17" id="KW-1185">Reference proteome</keyword>
<dbReference type="GO" id="GO:0008131">
    <property type="term" value="F:primary methylamine oxidase activity"/>
    <property type="evidence" value="ECO:0007669"/>
    <property type="project" value="TreeGrafter"/>
</dbReference>
<dbReference type="OrthoDB" id="7777654at2759"/>
<evidence type="ECO:0000256" key="13">
    <source>
        <dbReference type="PIRSR" id="PIRSR601613-1"/>
    </source>
</evidence>
<dbReference type="InterPro" id="IPR036188">
    <property type="entry name" value="FAD/NAD-bd_sf"/>
</dbReference>
<evidence type="ECO:0000256" key="1">
    <source>
        <dbReference type="ARBA" id="ARBA00001974"/>
    </source>
</evidence>
<keyword evidence="10" id="KW-0496">Mitochondrion</keyword>
<feature type="domain" description="Amine oxidase" evidence="15">
    <location>
        <begin position="17"/>
        <end position="454"/>
    </location>
</feature>
<dbReference type="PANTHER" id="PTHR43563:SF23">
    <property type="entry name" value="AMINE OXIDASE"/>
    <property type="match status" value="1"/>
</dbReference>
<keyword evidence="6" id="KW-1000">Mitochondrion outer membrane</keyword>
<evidence type="ECO:0000256" key="8">
    <source>
        <dbReference type="ARBA" id="ARBA00022989"/>
    </source>
</evidence>
<keyword evidence="9 14" id="KW-0560">Oxidoreductase</keyword>
<comment type="subcellular location">
    <subcellularLocation>
        <location evidence="2">Mitochondrion outer membrane</location>
        <topology evidence="2">Single-pass type IV membrane protein</topology>
        <orientation evidence="2">Cytoplasmic side</orientation>
    </subcellularLocation>
</comment>
<dbReference type="SUPFAM" id="SSF54373">
    <property type="entry name" value="FAD-linked reductases, C-terminal domain"/>
    <property type="match status" value="1"/>
</dbReference>
<proteinExistence type="inferred from homology"/>
<evidence type="ECO:0000313" key="16">
    <source>
        <dbReference type="EMBL" id="CAH1245090.1"/>
    </source>
</evidence>
<dbReference type="Pfam" id="PF01593">
    <property type="entry name" value="Amino_oxidase"/>
    <property type="match status" value="1"/>
</dbReference>
<dbReference type="GO" id="GO:0050660">
    <property type="term" value="F:flavin adenine dinucleotide binding"/>
    <property type="evidence" value="ECO:0007669"/>
    <property type="project" value="TreeGrafter"/>
</dbReference>
<evidence type="ECO:0000256" key="3">
    <source>
        <dbReference type="ARBA" id="ARBA00005995"/>
    </source>
</evidence>
<dbReference type="PANTHER" id="PTHR43563">
    <property type="entry name" value="AMINE OXIDASE"/>
    <property type="match status" value="1"/>
</dbReference>
<dbReference type="PRINTS" id="PR00757">
    <property type="entry name" value="AMINEOXDASEF"/>
</dbReference>
<dbReference type="Gene3D" id="1.10.405.10">
    <property type="entry name" value="Guanine Nucleotide Dissociation Inhibitor, domain 1"/>
    <property type="match status" value="1"/>
</dbReference>
<gene>
    <name evidence="16" type="primary">MAOA</name>
    <name evidence="16" type="ORF">BLAG_LOCUS7549</name>
</gene>
<dbReference type="EC" id="1.4.3.-" evidence="14"/>
<keyword evidence="8 14" id="KW-1133">Transmembrane helix</keyword>